<evidence type="ECO:0000313" key="1">
    <source>
        <dbReference type="EMBL" id="PAV70649.1"/>
    </source>
</evidence>
<name>A0A2A2KA18_9BILA</name>
<accession>A0A2A2KA18</accession>
<proteinExistence type="predicted"/>
<reference evidence="1 2" key="1">
    <citation type="journal article" date="2017" name="Curr. Biol.">
        <title>Genome architecture and evolution of a unichromosomal asexual nematode.</title>
        <authorList>
            <person name="Fradin H."/>
            <person name="Zegar C."/>
            <person name="Gutwein M."/>
            <person name="Lucas J."/>
            <person name="Kovtun M."/>
            <person name="Corcoran D."/>
            <person name="Baugh L.R."/>
            <person name="Kiontke K."/>
            <person name="Gunsalus K."/>
            <person name="Fitch D.H."/>
            <person name="Piano F."/>
        </authorList>
    </citation>
    <scope>NUCLEOTIDE SEQUENCE [LARGE SCALE GENOMIC DNA]</scope>
    <source>
        <strain evidence="1">PF1309</strain>
    </source>
</reference>
<dbReference type="Proteomes" id="UP000218231">
    <property type="component" value="Unassembled WGS sequence"/>
</dbReference>
<sequence>MGEWSDPADWINTAEGTEIETARATGSLKALLGTTHCTQLIGVKLPAIKQIDNAVAVEKGRESCAKEESIEKDRRLETMRRCHRKESSDKGGKWNGMKMQLVEMNQKKKKKLHEGGMLREIIE</sequence>
<comment type="caution">
    <text evidence="1">The sequence shown here is derived from an EMBL/GenBank/DDBJ whole genome shotgun (WGS) entry which is preliminary data.</text>
</comment>
<keyword evidence="2" id="KW-1185">Reference proteome</keyword>
<organism evidence="1 2">
    <name type="scientific">Diploscapter pachys</name>
    <dbReference type="NCBI Taxonomy" id="2018661"/>
    <lineage>
        <taxon>Eukaryota</taxon>
        <taxon>Metazoa</taxon>
        <taxon>Ecdysozoa</taxon>
        <taxon>Nematoda</taxon>
        <taxon>Chromadorea</taxon>
        <taxon>Rhabditida</taxon>
        <taxon>Rhabditina</taxon>
        <taxon>Rhabditomorpha</taxon>
        <taxon>Rhabditoidea</taxon>
        <taxon>Rhabditidae</taxon>
        <taxon>Diploscapter</taxon>
    </lineage>
</organism>
<gene>
    <name evidence="1" type="ORF">WR25_02050</name>
</gene>
<dbReference type="EMBL" id="LIAE01009236">
    <property type="protein sequence ID" value="PAV70649.1"/>
    <property type="molecule type" value="Genomic_DNA"/>
</dbReference>
<dbReference type="AlphaFoldDB" id="A0A2A2KA18"/>
<protein>
    <submittedName>
        <fullName evidence="1">Uncharacterized protein</fullName>
    </submittedName>
</protein>
<evidence type="ECO:0000313" key="2">
    <source>
        <dbReference type="Proteomes" id="UP000218231"/>
    </source>
</evidence>